<accession>A0A6J4LQ90</accession>
<organism evidence="2">
    <name type="scientific">uncultured Leptolyngbya sp</name>
    <dbReference type="NCBI Taxonomy" id="332963"/>
    <lineage>
        <taxon>Bacteria</taxon>
        <taxon>Bacillati</taxon>
        <taxon>Cyanobacteriota</taxon>
        <taxon>Cyanophyceae</taxon>
        <taxon>Leptolyngbyales</taxon>
        <taxon>Leptolyngbyaceae</taxon>
        <taxon>Leptolyngbya group</taxon>
        <taxon>Leptolyngbya</taxon>
        <taxon>environmental samples</taxon>
    </lineage>
</organism>
<dbReference type="EMBL" id="CADCTY010000780">
    <property type="protein sequence ID" value="CAA9339077.1"/>
    <property type="molecule type" value="Genomic_DNA"/>
</dbReference>
<name>A0A6J4LQ90_9CYAN</name>
<evidence type="ECO:0000259" key="1">
    <source>
        <dbReference type="Pfam" id="PF13358"/>
    </source>
</evidence>
<dbReference type="Gene3D" id="3.30.420.10">
    <property type="entry name" value="Ribonuclease H-like superfamily/Ribonuclease H"/>
    <property type="match status" value="1"/>
</dbReference>
<proteinExistence type="predicted"/>
<dbReference type="GO" id="GO:0003676">
    <property type="term" value="F:nucleic acid binding"/>
    <property type="evidence" value="ECO:0007669"/>
    <property type="project" value="InterPro"/>
</dbReference>
<dbReference type="InterPro" id="IPR038717">
    <property type="entry name" value="Tc1-like_DDE_dom"/>
</dbReference>
<dbReference type="InterPro" id="IPR036397">
    <property type="entry name" value="RNaseH_sf"/>
</dbReference>
<evidence type="ECO:0000313" key="2">
    <source>
        <dbReference type="EMBL" id="CAA9339077.1"/>
    </source>
</evidence>
<reference evidence="2" key="1">
    <citation type="submission" date="2020-02" db="EMBL/GenBank/DDBJ databases">
        <authorList>
            <person name="Meier V. D."/>
        </authorList>
    </citation>
    <scope>NUCLEOTIDE SEQUENCE</scope>
    <source>
        <strain evidence="2">AVDCRST_MAG94</strain>
    </source>
</reference>
<feature type="domain" description="Tc1-like transposase DDE" evidence="1">
    <location>
        <begin position="3"/>
        <end position="61"/>
    </location>
</feature>
<dbReference type="AlphaFoldDB" id="A0A6J4LQ90"/>
<dbReference type="Pfam" id="PF13358">
    <property type="entry name" value="DDE_3"/>
    <property type="match status" value="1"/>
</dbReference>
<sequence>MNILQVDNGRFHQSKKLVVPDNIILLFQPPYCPELNPIEHLWQSLKADLKWAAFKTLEQLQTKIDQLLAELTPEVIASITGYSFIREAVSALDTI</sequence>
<gene>
    <name evidence="2" type="ORF">AVDCRST_MAG94-2232</name>
</gene>
<protein>
    <submittedName>
        <fullName evidence="2">Transposase</fullName>
    </submittedName>
</protein>